<dbReference type="GO" id="GO:0008237">
    <property type="term" value="F:metallopeptidase activity"/>
    <property type="evidence" value="ECO:0007669"/>
    <property type="project" value="InterPro"/>
</dbReference>
<name>A0A139HSM7_9PEZI</name>
<feature type="compositionally biased region" description="Polar residues" evidence="1">
    <location>
        <begin position="1"/>
        <end position="12"/>
    </location>
</feature>
<dbReference type="OrthoDB" id="291007at2759"/>
<feature type="region of interest" description="Disordered" evidence="1">
    <location>
        <begin position="1"/>
        <end position="22"/>
    </location>
</feature>
<sequence>MWNPQGQVSSMTIEPDSGCPRDDKGRLQPDCLCASPGVSRDALIISDETKDGDNAWNDGPDCQTSTTTGYSYIGGGEPSVAWRHRLRFCAYEPSDNNRSLRRAIRAMAHELDRDNSLKFRCRYLQGWRDAREKVDSDEYGFFEALDRSDVSREEKMTLVCSSWLLAQRYLPILMDFLRTDQFDFNGAIPYQRRYGNTEYSEDFDYNSIMLYDSSMGSVDSTAPHYIIKARNGDPITYGGSVSNPKISEGDVARIAQLYPVDTEQNRRARTGNGRKDWSTAEDNNAKVKRTAESKTMTIRIGNSAPLLVSAPRPPREEAEA</sequence>
<evidence type="ECO:0000313" key="2">
    <source>
        <dbReference type="EMBL" id="KXT05419.1"/>
    </source>
</evidence>
<dbReference type="InterPro" id="IPR024079">
    <property type="entry name" value="MetalloPept_cat_dom_sf"/>
</dbReference>
<dbReference type="Proteomes" id="UP000070133">
    <property type="component" value="Unassembled WGS sequence"/>
</dbReference>
<evidence type="ECO:0000313" key="3">
    <source>
        <dbReference type="Proteomes" id="UP000070133"/>
    </source>
</evidence>
<accession>A0A139HSM7</accession>
<comment type="caution">
    <text evidence="2">The sequence shown here is derived from an EMBL/GenBank/DDBJ whole genome shotgun (WGS) entry which is preliminary data.</text>
</comment>
<dbReference type="AlphaFoldDB" id="A0A139HSM7"/>
<feature type="compositionally biased region" description="Basic and acidic residues" evidence="1">
    <location>
        <begin position="273"/>
        <end position="289"/>
    </location>
</feature>
<reference evidence="2 3" key="1">
    <citation type="submission" date="2015-07" db="EMBL/GenBank/DDBJ databases">
        <title>Comparative genomics of the Sigatoka disease complex on banana suggests a link between parallel evolutionary changes in Pseudocercospora fijiensis and Pseudocercospora eumusae and increased virulence on the banana host.</title>
        <authorList>
            <person name="Chang T.-C."/>
            <person name="Salvucci A."/>
            <person name="Crous P.W."/>
            <person name="Stergiopoulos I."/>
        </authorList>
    </citation>
    <scope>NUCLEOTIDE SEQUENCE [LARGE SCALE GENOMIC DNA]</scope>
    <source>
        <strain evidence="2 3">CBS 114824</strain>
    </source>
</reference>
<dbReference type="STRING" id="321146.A0A139HSM7"/>
<evidence type="ECO:0000256" key="1">
    <source>
        <dbReference type="SAM" id="MobiDB-lite"/>
    </source>
</evidence>
<dbReference type="EMBL" id="LFZN01000013">
    <property type="protein sequence ID" value="KXT05419.1"/>
    <property type="molecule type" value="Genomic_DNA"/>
</dbReference>
<protein>
    <submittedName>
        <fullName evidence="2">Uncharacterized protein</fullName>
    </submittedName>
</protein>
<organism evidence="2 3">
    <name type="scientific">Pseudocercospora eumusae</name>
    <dbReference type="NCBI Taxonomy" id="321146"/>
    <lineage>
        <taxon>Eukaryota</taxon>
        <taxon>Fungi</taxon>
        <taxon>Dikarya</taxon>
        <taxon>Ascomycota</taxon>
        <taxon>Pezizomycotina</taxon>
        <taxon>Dothideomycetes</taxon>
        <taxon>Dothideomycetidae</taxon>
        <taxon>Mycosphaerellales</taxon>
        <taxon>Mycosphaerellaceae</taxon>
        <taxon>Pseudocercospora</taxon>
    </lineage>
</organism>
<gene>
    <name evidence="2" type="ORF">AC578_11014</name>
</gene>
<keyword evidence="3" id="KW-1185">Reference proteome</keyword>
<proteinExistence type="predicted"/>
<feature type="region of interest" description="Disordered" evidence="1">
    <location>
        <begin position="263"/>
        <end position="289"/>
    </location>
</feature>
<dbReference type="Gene3D" id="3.40.390.10">
    <property type="entry name" value="Collagenase (Catalytic Domain)"/>
    <property type="match status" value="1"/>
</dbReference>